<evidence type="ECO:0000313" key="4">
    <source>
        <dbReference type="Proteomes" id="UP000248975"/>
    </source>
</evidence>
<protein>
    <submittedName>
        <fullName evidence="3">Uncharacterized protein</fullName>
    </submittedName>
</protein>
<keyword evidence="2" id="KW-1133">Transmembrane helix</keyword>
<gene>
    <name evidence="3" type="ORF">DI533_00580</name>
</gene>
<dbReference type="AlphaFoldDB" id="A0A2W5SBK7"/>
<feature type="region of interest" description="Disordered" evidence="1">
    <location>
        <begin position="42"/>
        <end position="66"/>
    </location>
</feature>
<reference evidence="3 4" key="1">
    <citation type="submission" date="2017-08" db="EMBL/GenBank/DDBJ databases">
        <title>Infants hospitalized years apart are colonized by the same room-sourced microbial strains.</title>
        <authorList>
            <person name="Brooks B."/>
            <person name="Olm M.R."/>
            <person name="Firek B.A."/>
            <person name="Baker R."/>
            <person name="Thomas B.C."/>
            <person name="Morowitz M.J."/>
            <person name="Banfield J.F."/>
        </authorList>
    </citation>
    <scope>NUCLEOTIDE SEQUENCE [LARGE SCALE GENOMIC DNA]</scope>
    <source>
        <strain evidence="3">S2_003_000_R2_11</strain>
    </source>
</reference>
<organism evidence="3 4">
    <name type="scientific">Cereibacter sphaeroides</name>
    <name type="common">Rhodobacter sphaeroides</name>
    <dbReference type="NCBI Taxonomy" id="1063"/>
    <lineage>
        <taxon>Bacteria</taxon>
        <taxon>Pseudomonadati</taxon>
        <taxon>Pseudomonadota</taxon>
        <taxon>Alphaproteobacteria</taxon>
        <taxon>Rhodobacterales</taxon>
        <taxon>Paracoccaceae</taxon>
        <taxon>Cereibacter</taxon>
    </lineage>
</organism>
<evidence type="ECO:0000256" key="1">
    <source>
        <dbReference type="SAM" id="MobiDB-lite"/>
    </source>
</evidence>
<evidence type="ECO:0000313" key="3">
    <source>
        <dbReference type="EMBL" id="PZQ99236.1"/>
    </source>
</evidence>
<accession>A0A2W5SBK7</accession>
<evidence type="ECO:0000256" key="2">
    <source>
        <dbReference type="SAM" id="Phobius"/>
    </source>
</evidence>
<feature type="transmembrane region" description="Helical" evidence="2">
    <location>
        <begin position="12"/>
        <end position="33"/>
    </location>
</feature>
<proteinExistence type="predicted"/>
<dbReference type="EMBL" id="QFQS01000001">
    <property type="protein sequence ID" value="PZQ99236.1"/>
    <property type="molecule type" value="Genomic_DNA"/>
</dbReference>
<name>A0A2W5SBK7_CERSP</name>
<dbReference type="Proteomes" id="UP000248975">
    <property type="component" value="Unassembled WGS sequence"/>
</dbReference>
<keyword evidence="2" id="KW-0812">Transmembrane</keyword>
<keyword evidence="2" id="KW-0472">Membrane</keyword>
<comment type="caution">
    <text evidence="3">The sequence shown here is derived from an EMBL/GenBank/DDBJ whole genome shotgun (WGS) entry which is preliminary data.</text>
</comment>
<sequence>MLQILPQTLPLNAVALCIAALIILAAFFAGMLFQVWRDRPKAYPDDNDPKKEYSSAVRERWPGGEE</sequence>